<gene>
    <name evidence="1" type="ORF">K3G42_011817</name>
</gene>
<keyword evidence="2" id="KW-1185">Reference proteome</keyword>
<dbReference type="EMBL" id="CM037629">
    <property type="protein sequence ID" value="KAH7990813.1"/>
    <property type="molecule type" value="Genomic_DNA"/>
</dbReference>
<reference evidence="1" key="1">
    <citation type="submission" date="2021-08" db="EMBL/GenBank/DDBJ databases">
        <title>The first chromosome-level gecko genome reveals the dynamic sex chromosomes of Neotropical dwarf geckos (Sphaerodactylidae: Sphaerodactylus).</title>
        <authorList>
            <person name="Pinto B.J."/>
            <person name="Keating S.E."/>
            <person name="Gamble T."/>
        </authorList>
    </citation>
    <scope>NUCLEOTIDE SEQUENCE</scope>
    <source>
        <strain evidence="1">TG3544</strain>
    </source>
</reference>
<dbReference type="Proteomes" id="UP000827872">
    <property type="component" value="Linkage Group LG16"/>
</dbReference>
<evidence type="ECO:0000313" key="2">
    <source>
        <dbReference type="Proteomes" id="UP000827872"/>
    </source>
</evidence>
<evidence type="ECO:0000313" key="1">
    <source>
        <dbReference type="EMBL" id="KAH7990813.1"/>
    </source>
</evidence>
<name>A0ACB8EEJ0_9SAUR</name>
<protein>
    <submittedName>
        <fullName evidence="1">Uncharacterized protein</fullName>
    </submittedName>
</protein>
<proteinExistence type="predicted"/>
<comment type="caution">
    <text evidence="1">The sequence shown here is derived from an EMBL/GenBank/DDBJ whole genome shotgun (WGS) entry which is preliminary data.</text>
</comment>
<organism evidence="1 2">
    <name type="scientific">Sphaerodactylus townsendi</name>
    <dbReference type="NCBI Taxonomy" id="933632"/>
    <lineage>
        <taxon>Eukaryota</taxon>
        <taxon>Metazoa</taxon>
        <taxon>Chordata</taxon>
        <taxon>Craniata</taxon>
        <taxon>Vertebrata</taxon>
        <taxon>Euteleostomi</taxon>
        <taxon>Lepidosauria</taxon>
        <taxon>Squamata</taxon>
        <taxon>Bifurcata</taxon>
        <taxon>Gekkota</taxon>
        <taxon>Sphaerodactylidae</taxon>
        <taxon>Sphaerodactylus</taxon>
    </lineage>
</organism>
<sequence length="1169" mass="128478">MSSGSGRLRECPPRSQRTLQQSLPETPVDVSGYQSNTWKVILCHLLSLLTLGGLLIVFHWKPYLRVRARCRRCPLSQADWVVITDQFGQSFTAQVQTEQLEEGSLTLWGAAAGGDAGRSSIAVGAAEDPDAGDTIWLHREEEQKNAIRYYLFEGLRYIWVETHEVFCRVSKLDENRTFAAIHSSRYGLSAQERSTRRKVYGPNLIDVPVKTYLSLLIAEGSVSLWVCESYYYYAACIFVISAASIGISLYETRRQSETLQSMVKMSVSVRVCTGNGEETTMNSGDLVPGDCIVVPADGMFVPCDAALLTGECLVNESLLTGESTPVMKAPLPEGPQATSNTYSPEEHRRHTLFCGTQVLQARSHGGAEILAVVTRTGFSTAKGDLVSSILYPKPVNFKFYKDAVKFVLFLAVLAALGTAYSIFILIRNQVPAWQIVLRGLDIVTVVVPPALPAAMTVGTIYAQNRLKKHGIFCISPPRINLGGKVRLVCFDKTGTLTEEGLDIWGVVPQENRTFLPIVHEVRCVGDGPLRRCLVTCHTVSLLRDQPIGDPVDLKMLESTGWTQETVEGEEAEAQVIRLFGSKALVVMKPPPLVDQPFDAHTLPVAVLRRFPFASSLQRMSVVVKLPGGGPSEAYMKGAPETVASRCKQESVPVDFSETLCHYTSDGFRVLGLSYKPMASVRTLEEAQAVPRDSVESGMFFLGFLMMKNVLKPDTAPVIHLLRSADIRPVMVTGDNMLTAVNVARSCRMVEAGEQVVFVNAVPPGDGQPPALKFIPAEPPSQLPEGSYQQEGYFLERHPSRFALNGKSFAVICEHFPGLLPKILVRATVFARMSPDQKTLLVRSLQDLNYCVGMCGDGANDCGALKAADVGISLSDAEASVASPFTSKTASIECVPVVIREGRCSLVTSFVVFKYMALYSLVQFVSVLLLYTINTNLSDLQFFFFDLVITTTVAALMGKTAPAKELGPERPQGTLMNPVVLGSLLLQTGLLTAVQVICYFITVSQRWYVPLNSTVTAPENLPNYENTVVFCVSGFQYLILAVAMSKGYPFRKPLYSNVFFLIALIVLFSLMIWLTLYPLGFMNMLTLKGIADMNFKLVLLGMATLHFFMAFVLETFLDSGLTGGLRKLCRKKSSKKIFKRLEKELCQQQPAWPPLYEPVFAPSTGSAATR</sequence>
<accession>A0ACB8EEJ0</accession>